<feature type="compositionally biased region" description="Basic and acidic residues" evidence="1">
    <location>
        <begin position="456"/>
        <end position="465"/>
    </location>
</feature>
<dbReference type="AlphaFoldDB" id="A0A8E6B379"/>
<dbReference type="PROSITE" id="PS50994">
    <property type="entry name" value="INTEGRASE"/>
    <property type="match status" value="1"/>
</dbReference>
<dbReference type="Gene3D" id="3.30.420.10">
    <property type="entry name" value="Ribonuclease H-like superfamily/Ribonuclease H"/>
    <property type="match status" value="1"/>
</dbReference>
<gene>
    <name evidence="3" type="ORF">KIH39_19580</name>
</gene>
<feature type="compositionally biased region" description="Basic and acidic residues" evidence="1">
    <location>
        <begin position="41"/>
        <end position="51"/>
    </location>
</feature>
<feature type="compositionally biased region" description="Basic and acidic residues" evidence="1">
    <location>
        <begin position="10"/>
        <end position="27"/>
    </location>
</feature>
<dbReference type="Pfam" id="PF13565">
    <property type="entry name" value="HTH_32"/>
    <property type="match status" value="1"/>
</dbReference>
<accession>A0A8E6B379</accession>
<dbReference type="PANTHER" id="PTHR46889:SF4">
    <property type="entry name" value="TRANSPOSASE INSO FOR INSERTION SEQUENCE ELEMENT IS911B-RELATED"/>
    <property type="match status" value="1"/>
</dbReference>
<dbReference type="GO" id="GO:0015074">
    <property type="term" value="P:DNA integration"/>
    <property type="evidence" value="ECO:0007669"/>
    <property type="project" value="InterPro"/>
</dbReference>
<dbReference type="InterPro" id="IPR036397">
    <property type="entry name" value="RNaseH_sf"/>
</dbReference>
<evidence type="ECO:0000313" key="4">
    <source>
        <dbReference type="Proteomes" id="UP000676194"/>
    </source>
</evidence>
<dbReference type="InterPro" id="IPR050900">
    <property type="entry name" value="Transposase_IS3/IS150/IS904"/>
</dbReference>
<dbReference type="SUPFAM" id="SSF53098">
    <property type="entry name" value="Ribonuclease H-like"/>
    <property type="match status" value="1"/>
</dbReference>
<dbReference type="RefSeq" id="WP_213494914.1">
    <property type="nucleotide sequence ID" value="NZ_CP074694.1"/>
</dbReference>
<dbReference type="Pfam" id="PF00665">
    <property type="entry name" value="rve"/>
    <property type="match status" value="1"/>
</dbReference>
<protein>
    <submittedName>
        <fullName evidence="3">DDE-type integrase/transposase/recombinase</fullName>
    </submittedName>
</protein>
<dbReference type="InterPro" id="IPR009057">
    <property type="entry name" value="Homeodomain-like_sf"/>
</dbReference>
<dbReference type="InterPro" id="IPR001584">
    <property type="entry name" value="Integrase_cat-core"/>
</dbReference>
<dbReference type="InterPro" id="IPR012337">
    <property type="entry name" value="RNaseH-like_sf"/>
</dbReference>
<dbReference type="KEGG" id="tsph:KIH39_19580"/>
<feature type="region of interest" description="Disordered" evidence="1">
    <location>
        <begin position="1"/>
        <end position="105"/>
    </location>
</feature>
<dbReference type="EMBL" id="CP074694">
    <property type="protein sequence ID" value="QVL31032.1"/>
    <property type="molecule type" value="Genomic_DNA"/>
</dbReference>
<keyword evidence="4" id="KW-1185">Reference proteome</keyword>
<name>A0A8E6B379_9BACT</name>
<evidence type="ECO:0000259" key="2">
    <source>
        <dbReference type="PROSITE" id="PS50994"/>
    </source>
</evidence>
<dbReference type="GO" id="GO:0003676">
    <property type="term" value="F:nucleic acid binding"/>
    <property type="evidence" value="ECO:0007669"/>
    <property type="project" value="InterPro"/>
</dbReference>
<dbReference type="SUPFAM" id="SSF46689">
    <property type="entry name" value="Homeodomain-like"/>
    <property type="match status" value="1"/>
</dbReference>
<dbReference type="Proteomes" id="UP000676194">
    <property type="component" value="Chromosome"/>
</dbReference>
<proteinExistence type="predicted"/>
<dbReference type="PANTHER" id="PTHR46889">
    <property type="entry name" value="TRANSPOSASE INSF FOR INSERTION SEQUENCE IS3B-RELATED"/>
    <property type="match status" value="1"/>
</dbReference>
<feature type="region of interest" description="Disordered" evidence="1">
    <location>
        <begin position="456"/>
        <end position="512"/>
    </location>
</feature>
<evidence type="ECO:0000256" key="1">
    <source>
        <dbReference type="SAM" id="MobiDB-lite"/>
    </source>
</evidence>
<organism evidence="3 4">
    <name type="scientific">Telmatocola sphagniphila</name>
    <dbReference type="NCBI Taxonomy" id="1123043"/>
    <lineage>
        <taxon>Bacteria</taxon>
        <taxon>Pseudomonadati</taxon>
        <taxon>Planctomycetota</taxon>
        <taxon>Planctomycetia</taxon>
        <taxon>Gemmatales</taxon>
        <taxon>Gemmataceae</taxon>
    </lineage>
</organism>
<feature type="domain" description="Integrase catalytic" evidence="2">
    <location>
        <begin position="238"/>
        <end position="404"/>
    </location>
</feature>
<sequence>MDEFNQNAFAEKREEQPRAGPTEDRDPLSAAAEVGRAEPSAPERSEGERRGARPTSESFPDAGLDLSDSVDSEVEASLSKRREFHSRLSGRGPVKGRRLVKKSTEPVPAMTAEQRILLLDTWQRSGLPAGDFAPLVGVSKHTLYAWKKRFEISGPAGLLDQPRGKPPGSRVHELTKRTILMLKKSNPEWGCQRISDMLLRGPALPASASAVARVLHEAGYQLEQAPTRGHPDKVRSFERARPNQLWQTDLFTFVLKRQNRRVHLVGFMDDHSRFLVGYGLHASQSSALVLEVLRASMASYGTPEEILTDNGTQYVTWRGKSAFSKELEKRGIRQVVASPRHPQTLGKIERFWGTLWRECIESAIFIDMGDAQRRIGLFIDHYNFQRPHQGIDGLVPADRYFGAASEVRRSLQTRVAANALELARNGIPKQPFYLTGQVGGQPFSVHAEGERMILTRPEGERREIDLVPPPPPESTSRDELPKPVCPVGEVSNPQSLGSEEPSLPGESPLDESLRLIEDMWSIPPEGGDL</sequence>
<reference evidence="3" key="1">
    <citation type="submission" date="2021-05" db="EMBL/GenBank/DDBJ databases">
        <title>Complete genome sequence of the cellulolytic planctomycete Telmatocola sphagniphila SP2T and characterization of the first cellulase from planctomycetes.</title>
        <authorList>
            <person name="Rakitin A.L."/>
            <person name="Beletsky A.V."/>
            <person name="Naumoff D.G."/>
            <person name="Kulichevskaya I.S."/>
            <person name="Mardanov A.V."/>
            <person name="Ravin N.V."/>
            <person name="Dedysh S.N."/>
        </authorList>
    </citation>
    <scope>NUCLEOTIDE SEQUENCE</scope>
    <source>
        <strain evidence="3">SP2T</strain>
    </source>
</reference>
<evidence type="ECO:0000313" key="3">
    <source>
        <dbReference type="EMBL" id="QVL31032.1"/>
    </source>
</evidence>